<accession>A0ABR2WXI6</accession>
<keyword evidence="1" id="KW-0472">Membrane</keyword>
<gene>
    <name evidence="2" type="ORF">K7432_004924</name>
</gene>
<sequence>MTVTVTMSHHIQRNNETHHQEYSQLKKKIAPISRYHCSLKFGCPLPEYICQNNGFCFPRDPEDADCFGKKHMFVRIRDVYTFFCKIPDNIEKQVNGPEECENWEKYRNGVCYFTGQHEEFPEPLEPFFGVVFVSIIAIILFFIYKKNSTSEENESERLPIHSSSPNYTQID</sequence>
<dbReference type="EMBL" id="JASJQH010000180">
    <property type="protein sequence ID" value="KAK9766188.1"/>
    <property type="molecule type" value="Genomic_DNA"/>
</dbReference>
<comment type="caution">
    <text evidence="2">The sequence shown here is derived from an EMBL/GenBank/DDBJ whole genome shotgun (WGS) entry which is preliminary data.</text>
</comment>
<name>A0ABR2WXI6_9FUNG</name>
<feature type="transmembrane region" description="Helical" evidence="1">
    <location>
        <begin position="127"/>
        <end position="144"/>
    </location>
</feature>
<keyword evidence="1" id="KW-0812">Transmembrane</keyword>
<reference evidence="2 3" key="1">
    <citation type="submission" date="2023-04" db="EMBL/GenBank/DDBJ databases">
        <title>Genome of Basidiobolus ranarum AG-B5.</title>
        <authorList>
            <person name="Stajich J.E."/>
            <person name="Carter-House D."/>
            <person name="Gryganskyi A."/>
        </authorList>
    </citation>
    <scope>NUCLEOTIDE SEQUENCE [LARGE SCALE GENOMIC DNA]</scope>
    <source>
        <strain evidence="2 3">AG-B5</strain>
    </source>
</reference>
<dbReference type="Proteomes" id="UP001479436">
    <property type="component" value="Unassembled WGS sequence"/>
</dbReference>
<evidence type="ECO:0000313" key="2">
    <source>
        <dbReference type="EMBL" id="KAK9766188.1"/>
    </source>
</evidence>
<evidence type="ECO:0000256" key="1">
    <source>
        <dbReference type="SAM" id="Phobius"/>
    </source>
</evidence>
<keyword evidence="3" id="KW-1185">Reference proteome</keyword>
<organism evidence="2 3">
    <name type="scientific">Basidiobolus ranarum</name>
    <dbReference type="NCBI Taxonomy" id="34480"/>
    <lineage>
        <taxon>Eukaryota</taxon>
        <taxon>Fungi</taxon>
        <taxon>Fungi incertae sedis</taxon>
        <taxon>Zoopagomycota</taxon>
        <taxon>Entomophthoromycotina</taxon>
        <taxon>Basidiobolomycetes</taxon>
        <taxon>Basidiobolales</taxon>
        <taxon>Basidiobolaceae</taxon>
        <taxon>Basidiobolus</taxon>
    </lineage>
</organism>
<evidence type="ECO:0000313" key="3">
    <source>
        <dbReference type="Proteomes" id="UP001479436"/>
    </source>
</evidence>
<proteinExistence type="predicted"/>
<protein>
    <submittedName>
        <fullName evidence="2">Uncharacterized protein</fullName>
    </submittedName>
</protein>
<keyword evidence="1" id="KW-1133">Transmembrane helix</keyword>